<reference evidence="3 4" key="1">
    <citation type="journal article" date="2018" name="Mol. Biol. Evol.">
        <title>Broad Genomic Sampling Reveals a Smut Pathogenic Ancestry of the Fungal Clade Ustilaginomycotina.</title>
        <authorList>
            <person name="Kijpornyongpan T."/>
            <person name="Mondo S.J."/>
            <person name="Barry K."/>
            <person name="Sandor L."/>
            <person name="Lee J."/>
            <person name="Lipzen A."/>
            <person name="Pangilinan J."/>
            <person name="LaButti K."/>
            <person name="Hainaut M."/>
            <person name="Henrissat B."/>
            <person name="Grigoriev I.V."/>
            <person name="Spatafora J.W."/>
            <person name="Aime M.C."/>
        </authorList>
    </citation>
    <scope>NUCLEOTIDE SEQUENCE [LARGE SCALE GENOMIC DNA]</scope>
    <source>
        <strain evidence="3 4">MCA 5214</strain>
    </source>
</reference>
<dbReference type="GeneID" id="37027467"/>
<protein>
    <submittedName>
        <fullName evidence="3">Uncharacterized protein</fullName>
    </submittedName>
</protein>
<feature type="transmembrane region" description="Helical" evidence="2">
    <location>
        <begin position="74"/>
        <end position="93"/>
    </location>
</feature>
<accession>A0A316UVQ7</accession>
<dbReference type="AlphaFoldDB" id="A0A316UVQ7"/>
<keyword evidence="4" id="KW-1185">Reference proteome</keyword>
<dbReference type="OrthoDB" id="10634759at2759"/>
<evidence type="ECO:0000313" key="3">
    <source>
        <dbReference type="EMBL" id="PWN28878.1"/>
    </source>
</evidence>
<feature type="region of interest" description="Disordered" evidence="1">
    <location>
        <begin position="181"/>
        <end position="210"/>
    </location>
</feature>
<keyword evidence="2" id="KW-0472">Membrane</keyword>
<evidence type="ECO:0000256" key="1">
    <source>
        <dbReference type="SAM" id="MobiDB-lite"/>
    </source>
</evidence>
<name>A0A316UVQ7_9BASI</name>
<sequence>MASTAIYPPLLLSLPLQISHRLPPSLQSVDPQVALVTHVFLSLFASIFTIHPAYLLPLSLFGLISSHPALTSLLPHFLALWVVSIGMDMAWLLRKSADANLLVTAAVGASMVLKLPSAAAVAQVVRSEGYIQEDGGATGFAGLGGGRGVSLPGGGLWSGTGAAGGDREAVPGAYNSVYADEEGDEDAQEVHHQHGKPPAAAGRGGYSSIA</sequence>
<dbReference type="RefSeq" id="XP_025363490.1">
    <property type="nucleotide sequence ID" value="XM_025505644.1"/>
</dbReference>
<dbReference type="EMBL" id="KZ819664">
    <property type="protein sequence ID" value="PWN28878.1"/>
    <property type="molecule type" value="Genomic_DNA"/>
</dbReference>
<evidence type="ECO:0000313" key="4">
    <source>
        <dbReference type="Proteomes" id="UP000245884"/>
    </source>
</evidence>
<feature type="transmembrane region" description="Helical" evidence="2">
    <location>
        <begin position="33"/>
        <end position="54"/>
    </location>
</feature>
<evidence type="ECO:0000256" key="2">
    <source>
        <dbReference type="SAM" id="Phobius"/>
    </source>
</evidence>
<proteinExistence type="predicted"/>
<keyword evidence="2" id="KW-1133">Transmembrane helix</keyword>
<dbReference type="Proteomes" id="UP000245884">
    <property type="component" value="Unassembled WGS sequence"/>
</dbReference>
<organism evidence="3 4">
    <name type="scientific">Jaminaea rosea</name>
    <dbReference type="NCBI Taxonomy" id="1569628"/>
    <lineage>
        <taxon>Eukaryota</taxon>
        <taxon>Fungi</taxon>
        <taxon>Dikarya</taxon>
        <taxon>Basidiomycota</taxon>
        <taxon>Ustilaginomycotina</taxon>
        <taxon>Exobasidiomycetes</taxon>
        <taxon>Microstromatales</taxon>
        <taxon>Microstromatales incertae sedis</taxon>
        <taxon>Jaminaea</taxon>
    </lineage>
</organism>
<keyword evidence="2" id="KW-0812">Transmembrane</keyword>
<gene>
    <name evidence="3" type="ORF">BDZ90DRAFT_230886</name>
</gene>